<name>A0ABD2KKU0_9BILA</name>
<feature type="region of interest" description="Disordered" evidence="1">
    <location>
        <begin position="44"/>
        <end position="101"/>
    </location>
</feature>
<dbReference type="AlphaFoldDB" id="A0ABD2KKU0"/>
<feature type="compositionally biased region" description="Low complexity" evidence="1">
    <location>
        <begin position="56"/>
        <end position="76"/>
    </location>
</feature>
<feature type="region of interest" description="Disordered" evidence="1">
    <location>
        <begin position="126"/>
        <end position="168"/>
    </location>
</feature>
<accession>A0ABD2KKU0</accession>
<evidence type="ECO:0000256" key="1">
    <source>
        <dbReference type="SAM" id="MobiDB-lite"/>
    </source>
</evidence>
<evidence type="ECO:0000313" key="3">
    <source>
        <dbReference type="Proteomes" id="UP001620626"/>
    </source>
</evidence>
<proteinExistence type="predicted"/>
<sequence length="557" mass="62625">MQIEPTKEGEEIKENKTESNIEQNASDNWTMAGAIRKREVDLLSNESEKMAQTNVTAGVPSSPTASSSAHATAAAEADAETQLPSADALARARGKQIAKHPSLEAEAQATTLGGYVHEQLQDSFDMPSTSKAAEEKGKMKAVAQRQHFSDDDENANSLGAAPSPSNSKSMEEIYLQILNAPKARTEVKTEEKAERKLTGRQPITKEMLDKVMAEHEQTQRHQTAAKVYELLNAEAKITNALMENEEERMAQKEPIEAYFAKFKQFMVHLQDNSTNVRSDKLLAILSEIEEPKETVKFAKQMTEMDEIREHIDELEQGFREKNAELANRKTSEREKDSSLKAIADGADKISDGVKSVVEYQLGTYVKKEFIYLAKAKRNSLPPLKIITDFFGVLELAITYLSHVQDITKDLVAFSSLPRYFIRIGMKLVFLNPALFIIRKEAAKKLHFSGQLSNIAGPIQQIFTEKVLKHDQMANLHEIMQMATLEGKPISEEQVLLFCLSNFVFRVKFLLQSAQKHLKRIEEEFELIKSVALVTKSAEVLAKFRRTLLPLDELQNEN</sequence>
<feature type="compositionally biased region" description="Polar residues" evidence="1">
    <location>
        <begin position="20"/>
        <end position="29"/>
    </location>
</feature>
<protein>
    <submittedName>
        <fullName evidence="2">Uncharacterized protein</fullName>
    </submittedName>
</protein>
<dbReference type="EMBL" id="JBICBT010000733">
    <property type="protein sequence ID" value="KAL3103536.1"/>
    <property type="molecule type" value="Genomic_DNA"/>
</dbReference>
<feature type="compositionally biased region" description="Basic and acidic residues" evidence="1">
    <location>
        <begin position="1"/>
        <end position="19"/>
    </location>
</feature>
<organism evidence="2 3">
    <name type="scientific">Heterodera trifolii</name>
    <dbReference type="NCBI Taxonomy" id="157864"/>
    <lineage>
        <taxon>Eukaryota</taxon>
        <taxon>Metazoa</taxon>
        <taxon>Ecdysozoa</taxon>
        <taxon>Nematoda</taxon>
        <taxon>Chromadorea</taxon>
        <taxon>Rhabditida</taxon>
        <taxon>Tylenchina</taxon>
        <taxon>Tylenchomorpha</taxon>
        <taxon>Tylenchoidea</taxon>
        <taxon>Heteroderidae</taxon>
        <taxon>Heteroderinae</taxon>
        <taxon>Heterodera</taxon>
    </lineage>
</organism>
<evidence type="ECO:0000313" key="2">
    <source>
        <dbReference type="EMBL" id="KAL3103536.1"/>
    </source>
</evidence>
<dbReference type="Proteomes" id="UP001620626">
    <property type="component" value="Unassembled WGS sequence"/>
</dbReference>
<reference evidence="2 3" key="1">
    <citation type="submission" date="2024-10" db="EMBL/GenBank/DDBJ databases">
        <authorList>
            <person name="Kim D."/>
        </authorList>
    </citation>
    <scope>NUCLEOTIDE SEQUENCE [LARGE SCALE GENOMIC DNA]</scope>
    <source>
        <strain evidence="2">BH-2024</strain>
    </source>
</reference>
<comment type="caution">
    <text evidence="2">The sequence shown here is derived from an EMBL/GenBank/DDBJ whole genome shotgun (WGS) entry which is preliminary data.</text>
</comment>
<keyword evidence="3" id="KW-1185">Reference proteome</keyword>
<gene>
    <name evidence="2" type="ORF">niasHT_025054</name>
</gene>
<feature type="region of interest" description="Disordered" evidence="1">
    <location>
        <begin position="1"/>
        <end position="32"/>
    </location>
</feature>